<keyword evidence="3 6" id="KW-0486">Methionine biosynthesis</keyword>
<dbReference type="AlphaFoldDB" id="A0A7X2S6G6"/>
<dbReference type="InterPro" id="IPR037171">
    <property type="entry name" value="NagB/RpiA_transferase-like"/>
</dbReference>
<dbReference type="UniPathway" id="UPA00904">
    <property type="reaction ID" value="UER00874"/>
</dbReference>
<dbReference type="EMBL" id="WMIB01000013">
    <property type="protein sequence ID" value="MTH54292.1"/>
    <property type="molecule type" value="Genomic_DNA"/>
</dbReference>
<comment type="pathway">
    <text evidence="6">Amino-acid biosynthesis; L-methionine biosynthesis via salvage pathway; L-methionine from S-methyl-5-thio-alpha-D-ribose 1-phosphate: step 1/6.</text>
</comment>
<comment type="similarity">
    <text evidence="6">Belongs to the EIF-2B alpha/beta/delta subunits family. MtnA subfamily.</text>
</comment>
<protein>
    <recommendedName>
        <fullName evidence="6">Methylthioribose-1-phosphate isomerase</fullName>
        <shortName evidence="6">M1Pi</shortName>
        <shortName evidence="6">MTR-1-P isomerase</shortName>
        <ecNumber evidence="6">5.3.1.23</ecNumber>
    </recommendedName>
    <alternativeName>
        <fullName evidence="6">S-methyl-5-thioribose-1-phosphate isomerase</fullName>
    </alternativeName>
</protein>
<keyword evidence="8" id="KW-1185">Reference proteome</keyword>
<evidence type="ECO:0000256" key="2">
    <source>
        <dbReference type="ARBA" id="ARBA00022605"/>
    </source>
</evidence>
<dbReference type="NCBIfam" id="NF004326">
    <property type="entry name" value="PRK05720.1"/>
    <property type="match status" value="1"/>
</dbReference>
<accession>A0A7X2S6G6</accession>
<organism evidence="7 8">
    <name type="scientific">Metabacillus mangrovi</name>
    <dbReference type="NCBI Taxonomy" id="1491830"/>
    <lineage>
        <taxon>Bacteria</taxon>
        <taxon>Bacillati</taxon>
        <taxon>Bacillota</taxon>
        <taxon>Bacilli</taxon>
        <taxon>Bacillales</taxon>
        <taxon>Bacillaceae</taxon>
        <taxon>Metabacillus</taxon>
    </lineage>
</organism>
<sequence length="354" mass="38767">MTQRSFTIPRSVEWKETHILLLDQQKLPALSEYIELYRIEDVWEAIKTLKVRGAPAIGITAAFGLALSASQYEEDSLTEFKERLQEEKDYLAGSRPTAVNLTWALNRLASACKGVQSVNEAKTVLIHEAIQIQVEDEETCRQIGAHGLKLFSRNERIMTICNAGSIATARYGTALAPFYLAQEQDFPLQVYACETRPVFQGARLTAWELMQAGVDVTLITDSMAAFTIQQKGISAIITGADRIARNGDTANKIGTFNLALLARAFGIPFYIAAPLSTFDFSIETGAEIPIEERDPEEITFAAGTRIAPEGVAVYNPAFDVTPAEFITGIITEKGVISGNYQDVISGLFAQTAAN</sequence>
<dbReference type="InterPro" id="IPR000649">
    <property type="entry name" value="IF-2B-related"/>
</dbReference>
<dbReference type="InterPro" id="IPR027363">
    <property type="entry name" value="M1Pi_N"/>
</dbReference>
<gene>
    <name evidence="6 7" type="primary">mtnA</name>
    <name evidence="7" type="ORF">GKZ89_12850</name>
</gene>
<dbReference type="GO" id="GO:0019509">
    <property type="term" value="P:L-methionine salvage from methylthioadenosine"/>
    <property type="evidence" value="ECO:0007669"/>
    <property type="project" value="UniProtKB-UniRule"/>
</dbReference>
<dbReference type="NCBIfam" id="TIGR00524">
    <property type="entry name" value="eIF-2B_rel"/>
    <property type="match status" value="1"/>
</dbReference>
<feature type="binding site" evidence="6">
    <location>
        <begin position="251"/>
        <end position="252"/>
    </location>
    <ligand>
        <name>substrate</name>
    </ligand>
</feature>
<proteinExistence type="inferred from homology"/>
<feature type="active site" description="Proton donor" evidence="6">
    <location>
        <position position="241"/>
    </location>
</feature>
<dbReference type="FunFam" id="3.40.50.10470:FF:000006">
    <property type="entry name" value="Methylthioribose-1-phosphate isomerase"/>
    <property type="match status" value="1"/>
</dbReference>
<keyword evidence="2 6" id="KW-0028">Amino-acid biosynthesis</keyword>
<comment type="function">
    <text evidence="6">Catalyzes the interconversion of methylthioribose-1-phosphate (MTR-1-P) into methylthioribulose-1-phosphate (MTRu-1-P).</text>
</comment>
<dbReference type="FunFam" id="1.20.120.420:FF:000003">
    <property type="entry name" value="Methylthioribose-1-phosphate isomerase"/>
    <property type="match status" value="1"/>
</dbReference>
<feature type="site" description="Transition state stabilizer" evidence="6">
    <location>
        <position position="161"/>
    </location>
</feature>
<reference evidence="7 8" key="1">
    <citation type="journal article" date="2017" name="Int. J. Syst. Evol. Microbiol.">
        <title>Bacillus mangrovi sp. nov., isolated from a sediment sample from a mangrove forest.</title>
        <authorList>
            <person name="Gupta V."/>
            <person name="Singh P.K."/>
            <person name="Korpole S."/>
            <person name="Tanuku N.R.S."/>
            <person name="Pinnaka A.K."/>
        </authorList>
    </citation>
    <scope>NUCLEOTIDE SEQUENCE [LARGE SCALE GENOMIC DNA]</scope>
    <source>
        <strain evidence="7 8">KCTC 33872</strain>
    </source>
</reference>
<dbReference type="EC" id="5.3.1.23" evidence="6"/>
<dbReference type="HAMAP" id="MF_01678">
    <property type="entry name" value="Salvage_MtnA"/>
    <property type="match status" value="1"/>
</dbReference>
<keyword evidence="4 6" id="KW-0413">Isomerase</keyword>
<name>A0A7X2S6G6_9BACI</name>
<dbReference type="NCBIfam" id="TIGR00512">
    <property type="entry name" value="salvage_mtnA"/>
    <property type="match status" value="1"/>
</dbReference>
<dbReference type="PANTHER" id="PTHR43475">
    <property type="entry name" value="METHYLTHIORIBOSE-1-PHOSPHATE ISOMERASE"/>
    <property type="match status" value="1"/>
</dbReference>
<dbReference type="Pfam" id="PF01008">
    <property type="entry name" value="IF-2B"/>
    <property type="match status" value="1"/>
</dbReference>
<feature type="binding site" evidence="6">
    <location>
        <begin position="52"/>
        <end position="54"/>
    </location>
    <ligand>
        <name>substrate</name>
    </ligand>
</feature>
<feature type="binding site" evidence="6">
    <location>
        <position position="200"/>
    </location>
    <ligand>
        <name>substrate</name>
    </ligand>
</feature>
<feature type="binding site" evidence="6">
    <location>
        <position position="95"/>
    </location>
    <ligand>
        <name>substrate</name>
    </ligand>
</feature>
<dbReference type="InterPro" id="IPR011559">
    <property type="entry name" value="Initiation_fac_2B_a/b/d"/>
</dbReference>
<evidence type="ECO:0000256" key="5">
    <source>
        <dbReference type="ARBA" id="ARBA00052401"/>
    </source>
</evidence>
<dbReference type="SUPFAM" id="SSF100950">
    <property type="entry name" value="NagB/RpiA/CoA transferase-like"/>
    <property type="match status" value="1"/>
</dbReference>
<dbReference type="GO" id="GO:0046523">
    <property type="term" value="F:S-methyl-5-thioribose-1-phosphate isomerase activity"/>
    <property type="evidence" value="ECO:0007669"/>
    <property type="project" value="UniProtKB-UniRule"/>
</dbReference>
<dbReference type="OrthoDB" id="9803436at2"/>
<dbReference type="Gene3D" id="3.40.50.10470">
    <property type="entry name" value="Translation initiation factor eif-2b, domain 2"/>
    <property type="match status" value="1"/>
</dbReference>
<dbReference type="InterPro" id="IPR042529">
    <property type="entry name" value="IF_2B-like_C"/>
</dbReference>
<comment type="catalytic activity">
    <reaction evidence="5 6">
        <text>5-(methylsulfanyl)-alpha-D-ribose 1-phosphate = 5-(methylsulfanyl)-D-ribulose 1-phosphate</text>
        <dbReference type="Rhea" id="RHEA:19989"/>
        <dbReference type="ChEBI" id="CHEBI:58533"/>
        <dbReference type="ChEBI" id="CHEBI:58548"/>
        <dbReference type="EC" id="5.3.1.23"/>
    </reaction>
</comment>
<dbReference type="PANTHER" id="PTHR43475:SF4">
    <property type="entry name" value="METHYLTHIORIBOSE-1-PHOSPHATE ISOMERASE"/>
    <property type="match status" value="1"/>
</dbReference>
<dbReference type="Gene3D" id="1.20.120.420">
    <property type="entry name" value="translation initiation factor eif-2b, domain 1"/>
    <property type="match status" value="1"/>
</dbReference>
<dbReference type="InterPro" id="IPR005251">
    <property type="entry name" value="IF-M1Pi"/>
</dbReference>
<evidence type="ECO:0000313" key="8">
    <source>
        <dbReference type="Proteomes" id="UP000434639"/>
    </source>
</evidence>
<dbReference type="RefSeq" id="WP_155112810.1">
    <property type="nucleotide sequence ID" value="NZ_WMIB01000013.1"/>
</dbReference>
<evidence type="ECO:0000256" key="1">
    <source>
        <dbReference type="ARBA" id="ARBA00011738"/>
    </source>
</evidence>
<evidence type="ECO:0000256" key="6">
    <source>
        <dbReference type="HAMAP-Rule" id="MF_01678"/>
    </source>
</evidence>
<comment type="caution">
    <text evidence="7">The sequence shown here is derived from an EMBL/GenBank/DDBJ whole genome shotgun (WGS) entry which is preliminary data.</text>
</comment>
<evidence type="ECO:0000313" key="7">
    <source>
        <dbReference type="EMBL" id="MTH54292.1"/>
    </source>
</evidence>
<comment type="subunit">
    <text evidence="1 6">Homodimer.</text>
</comment>
<evidence type="ECO:0000256" key="3">
    <source>
        <dbReference type="ARBA" id="ARBA00023167"/>
    </source>
</evidence>
<evidence type="ECO:0000256" key="4">
    <source>
        <dbReference type="ARBA" id="ARBA00023235"/>
    </source>
</evidence>
<dbReference type="Proteomes" id="UP000434639">
    <property type="component" value="Unassembled WGS sequence"/>
</dbReference>